<sequence length="233" mass="25322">MKRPLIGIVPLVDAQRESYWMLPGYMRGVEQAGGLPIMLPLTDDDAALRQLADTCDGFLLTGGQDVSPALYGAAPVPACGETCPARDAMETKLLALALEQDKPVLGICRGIQFLNVYLGGTLYQDLPTEHPSAAEHHQKPPYDAPVHSVTLVPARPLYQLLGKYELAVNSLHHQAIRKLAPTLQVMALSEDGIPEAICLPGKKFVWAVQWHPEFSFPVNADSRKIFAAFVGAC</sequence>
<dbReference type="PANTHER" id="PTHR43235">
    <property type="entry name" value="GLUTAMINE AMIDOTRANSFERASE PB2B2.05-RELATED"/>
    <property type="match status" value="1"/>
</dbReference>
<dbReference type="InterPro" id="IPR029062">
    <property type="entry name" value="Class_I_gatase-like"/>
</dbReference>
<keyword evidence="1" id="KW-0378">Hydrolase</keyword>
<dbReference type="AlphaFoldDB" id="A0A943DAW6"/>
<dbReference type="Proteomes" id="UP000759273">
    <property type="component" value="Unassembled WGS sequence"/>
</dbReference>
<dbReference type="InterPro" id="IPR044668">
    <property type="entry name" value="PuuD-like"/>
</dbReference>
<name>A0A943DAW6_9FIRM</name>
<dbReference type="Gene3D" id="3.40.50.880">
    <property type="match status" value="1"/>
</dbReference>
<dbReference type="InterPro" id="IPR011697">
    <property type="entry name" value="Peptidase_C26"/>
</dbReference>
<evidence type="ECO:0000313" key="1">
    <source>
        <dbReference type="EMBL" id="MBS5332085.1"/>
    </source>
</evidence>
<evidence type="ECO:0000313" key="2">
    <source>
        <dbReference type="Proteomes" id="UP000759273"/>
    </source>
</evidence>
<dbReference type="PANTHER" id="PTHR43235:SF1">
    <property type="entry name" value="GLUTAMINE AMIDOTRANSFERASE PB2B2.05-RELATED"/>
    <property type="match status" value="1"/>
</dbReference>
<organism evidence="1 2">
    <name type="scientific">Subdoligranulum variabile</name>
    <dbReference type="NCBI Taxonomy" id="214851"/>
    <lineage>
        <taxon>Bacteria</taxon>
        <taxon>Bacillati</taxon>
        <taxon>Bacillota</taxon>
        <taxon>Clostridia</taxon>
        <taxon>Eubacteriales</taxon>
        <taxon>Oscillospiraceae</taxon>
        <taxon>Subdoligranulum</taxon>
    </lineage>
</organism>
<reference evidence="1" key="1">
    <citation type="submission" date="2021-02" db="EMBL/GenBank/DDBJ databases">
        <title>Infant gut strain persistence is associated with maternal origin, phylogeny, and functional potential including surface adhesion and iron acquisition.</title>
        <authorList>
            <person name="Lou Y.C."/>
        </authorList>
    </citation>
    <scope>NUCLEOTIDE SEQUENCE</scope>
    <source>
        <strain evidence="1">L3_101_000M1_dasL3_101_000M1_concoct_87</strain>
    </source>
</reference>
<comment type="caution">
    <text evidence="1">The sequence shown here is derived from an EMBL/GenBank/DDBJ whole genome shotgun (WGS) entry which is preliminary data.</text>
</comment>
<proteinExistence type="predicted"/>
<dbReference type="CDD" id="cd01745">
    <property type="entry name" value="GATase1_2"/>
    <property type="match status" value="1"/>
</dbReference>
<accession>A0A943DAW6</accession>
<gene>
    <name evidence="1" type="ORF">KHY36_06085</name>
</gene>
<protein>
    <submittedName>
        <fullName evidence="1">Gamma-glutamyl-gamma-aminobutyrate hydrolase family protein</fullName>
    </submittedName>
</protein>
<dbReference type="EMBL" id="JAGZGG010000010">
    <property type="protein sequence ID" value="MBS5332085.1"/>
    <property type="molecule type" value="Genomic_DNA"/>
</dbReference>
<dbReference type="FunFam" id="3.40.50.880:FF:000030">
    <property type="entry name" value="Gamma-glutamyl-gamma-aminobutyrate hydrolase PuuD"/>
    <property type="match status" value="1"/>
</dbReference>
<dbReference type="SUPFAM" id="SSF52317">
    <property type="entry name" value="Class I glutamine amidotransferase-like"/>
    <property type="match status" value="1"/>
</dbReference>
<dbReference type="Pfam" id="PF07722">
    <property type="entry name" value="Peptidase_C26"/>
    <property type="match status" value="1"/>
</dbReference>
<dbReference type="PROSITE" id="PS51273">
    <property type="entry name" value="GATASE_TYPE_1"/>
    <property type="match status" value="1"/>
</dbReference>
<dbReference type="GO" id="GO:0006598">
    <property type="term" value="P:polyamine catabolic process"/>
    <property type="evidence" value="ECO:0007669"/>
    <property type="project" value="TreeGrafter"/>
</dbReference>
<dbReference type="GO" id="GO:0033969">
    <property type="term" value="F:gamma-glutamyl-gamma-aminobutyrate hydrolase activity"/>
    <property type="evidence" value="ECO:0007669"/>
    <property type="project" value="TreeGrafter"/>
</dbReference>
<dbReference type="GO" id="GO:0005829">
    <property type="term" value="C:cytosol"/>
    <property type="evidence" value="ECO:0007669"/>
    <property type="project" value="TreeGrafter"/>
</dbReference>